<feature type="domain" description="Reverse transcriptase" evidence="1">
    <location>
        <begin position="3"/>
        <end position="87"/>
    </location>
</feature>
<dbReference type="InterPro" id="IPR053134">
    <property type="entry name" value="RNA-dir_DNA_polymerase"/>
</dbReference>
<dbReference type="EMBL" id="JBANAX010000370">
    <property type="protein sequence ID" value="KAL1212250.1"/>
    <property type="molecule type" value="Genomic_DNA"/>
</dbReference>
<evidence type="ECO:0000313" key="3">
    <source>
        <dbReference type="Proteomes" id="UP001558713"/>
    </source>
</evidence>
<dbReference type="PANTHER" id="PTHR24559">
    <property type="entry name" value="TRANSPOSON TY3-I GAG-POL POLYPROTEIN"/>
    <property type="match status" value="1"/>
</dbReference>
<gene>
    <name evidence="2" type="ORF">V5N11_029746</name>
</gene>
<dbReference type="Gene3D" id="3.10.10.10">
    <property type="entry name" value="HIV Type 1 Reverse Transcriptase, subunit A, domain 1"/>
    <property type="match status" value="1"/>
</dbReference>
<reference evidence="2 3" key="1">
    <citation type="submission" date="2024-04" db="EMBL/GenBank/DDBJ databases">
        <title>Genome assembly C_amara_ONT_v2.</title>
        <authorList>
            <person name="Yant L."/>
            <person name="Moore C."/>
            <person name="Slenker M."/>
        </authorList>
    </citation>
    <scope>NUCLEOTIDE SEQUENCE [LARGE SCALE GENOMIC DNA]</scope>
    <source>
        <tissue evidence="2">Leaf</tissue>
    </source>
</reference>
<dbReference type="Pfam" id="PF00078">
    <property type="entry name" value="RVT_1"/>
    <property type="match status" value="1"/>
</dbReference>
<dbReference type="InterPro" id="IPR043128">
    <property type="entry name" value="Rev_trsase/Diguanyl_cyclase"/>
</dbReference>
<comment type="caution">
    <text evidence="2">The sequence shown here is derived from an EMBL/GenBank/DDBJ whole genome shotgun (WGS) entry which is preliminary data.</text>
</comment>
<sequence>MNPDDQEKTSFITDKETYCYEVMPFGLKNARATYQRLVNKMFDEQLGKTMEVYVDDILGKSLQKSEHIQHLDQCFKILNEFCMKLNLRSALLVYRLESFSVILLHSEASKDCSPQ</sequence>
<dbReference type="InterPro" id="IPR000477">
    <property type="entry name" value="RT_dom"/>
</dbReference>
<protein>
    <recommendedName>
        <fullName evidence="1">Reverse transcriptase domain-containing protein</fullName>
    </recommendedName>
</protein>
<dbReference type="SUPFAM" id="SSF56672">
    <property type="entry name" value="DNA/RNA polymerases"/>
    <property type="match status" value="1"/>
</dbReference>
<dbReference type="Proteomes" id="UP001558713">
    <property type="component" value="Unassembled WGS sequence"/>
</dbReference>
<dbReference type="InterPro" id="IPR043502">
    <property type="entry name" value="DNA/RNA_pol_sf"/>
</dbReference>
<dbReference type="Gene3D" id="3.30.70.270">
    <property type="match status" value="1"/>
</dbReference>
<name>A0ABD1BDP1_CARAN</name>
<evidence type="ECO:0000259" key="1">
    <source>
        <dbReference type="Pfam" id="PF00078"/>
    </source>
</evidence>
<dbReference type="CDD" id="cd01647">
    <property type="entry name" value="RT_LTR"/>
    <property type="match status" value="1"/>
</dbReference>
<proteinExistence type="predicted"/>
<evidence type="ECO:0000313" key="2">
    <source>
        <dbReference type="EMBL" id="KAL1212250.1"/>
    </source>
</evidence>
<dbReference type="AlphaFoldDB" id="A0ABD1BDP1"/>
<accession>A0ABD1BDP1</accession>
<organism evidence="2 3">
    <name type="scientific">Cardamine amara subsp. amara</name>
    <dbReference type="NCBI Taxonomy" id="228776"/>
    <lineage>
        <taxon>Eukaryota</taxon>
        <taxon>Viridiplantae</taxon>
        <taxon>Streptophyta</taxon>
        <taxon>Embryophyta</taxon>
        <taxon>Tracheophyta</taxon>
        <taxon>Spermatophyta</taxon>
        <taxon>Magnoliopsida</taxon>
        <taxon>eudicotyledons</taxon>
        <taxon>Gunneridae</taxon>
        <taxon>Pentapetalae</taxon>
        <taxon>rosids</taxon>
        <taxon>malvids</taxon>
        <taxon>Brassicales</taxon>
        <taxon>Brassicaceae</taxon>
        <taxon>Cardamineae</taxon>
        <taxon>Cardamine</taxon>
    </lineage>
</organism>
<keyword evidence="3" id="KW-1185">Reference proteome</keyword>
<dbReference type="PANTHER" id="PTHR24559:SF431">
    <property type="entry name" value="RNA-DIRECTED DNA POLYMERASE HOMOLOG"/>
    <property type="match status" value="1"/>
</dbReference>